<dbReference type="Pfam" id="PF00672">
    <property type="entry name" value="HAMP"/>
    <property type="match status" value="1"/>
</dbReference>
<dbReference type="InterPro" id="IPR004090">
    <property type="entry name" value="Chemotax_Me-accpt_rcpt"/>
</dbReference>
<organism evidence="7 8">
    <name type="scientific">Roseateles agri</name>
    <dbReference type="NCBI Taxonomy" id="3098619"/>
    <lineage>
        <taxon>Bacteria</taxon>
        <taxon>Pseudomonadati</taxon>
        <taxon>Pseudomonadota</taxon>
        <taxon>Betaproteobacteria</taxon>
        <taxon>Burkholderiales</taxon>
        <taxon>Sphaerotilaceae</taxon>
        <taxon>Roseateles</taxon>
    </lineage>
</organism>
<keyword evidence="3" id="KW-0807">Transducer</keyword>
<accession>A0ABU5DC15</accession>
<dbReference type="SMART" id="SM00283">
    <property type="entry name" value="MA"/>
    <property type="match status" value="1"/>
</dbReference>
<dbReference type="CDD" id="cd11386">
    <property type="entry name" value="MCP_signal"/>
    <property type="match status" value="1"/>
</dbReference>
<dbReference type="SUPFAM" id="SSF58104">
    <property type="entry name" value="Methyl-accepting chemotaxis protein (MCP) signaling domain"/>
    <property type="match status" value="1"/>
</dbReference>
<evidence type="ECO:0000256" key="1">
    <source>
        <dbReference type="ARBA" id="ARBA00022481"/>
    </source>
</evidence>
<comment type="caution">
    <text evidence="7">The sequence shown here is derived from an EMBL/GenBank/DDBJ whole genome shotgun (WGS) entry which is preliminary data.</text>
</comment>
<dbReference type="Proteomes" id="UP001285263">
    <property type="component" value="Unassembled WGS sequence"/>
</dbReference>
<evidence type="ECO:0000313" key="8">
    <source>
        <dbReference type="Proteomes" id="UP001285263"/>
    </source>
</evidence>
<keyword evidence="4" id="KW-1133">Transmembrane helix</keyword>
<name>A0ABU5DC15_9BURK</name>
<dbReference type="Gene3D" id="1.10.287.950">
    <property type="entry name" value="Methyl-accepting chemotaxis protein"/>
    <property type="match status" value="1"/>
</dbReference>
<keyword evidence="4" id="KW-0812">Transmembrane</keyword>
<dbReference type="RefSeq" id="WP_320421738.1">
    <property type="nucleotide sequence ID" value="NZ_JAXCLA010000002.1"/>
</dbReference>
<evidence type="ECO:0000256" key="3">
    <source>
        <dbReference type="PROSITE-ProRule" id="PRU00284"/>
    </source>
</evidence>
<proteinExistence type="inferred from homology"/>
<dbReference type="InterPro" id="IPR003660">
    <property type="entry name" value="HAMP_dom"/>
</dbReference>
<protein>
    <submittedName>
        <fullName evidence="7">Methyl-accepting chemotaxis protein</fullName>
    </submittedName>
</protein>
<sequence>MPSLRRYSIRARLYLLSALAVAAMLLIGGYGLLSLSRAKDNLTHYVDNDVEALTQLAGVRAGVGNLRRYEKDTLINLADAKAVEKYRADWTETYGKVAQGLSAIEKLDIPLDVRRLPAEMATALQQYRSGYEAIAGRIAQGEFPDTATANKSMEPLKAPVRAMDKTLATMTEMIDKHSAEQVRALDAAEREIRTSLALVMALSVAAIGTYTVFNIRSIVQPLQGAVEHAGRIAGHDLSRDVSVDGRDETAAMMRGVRDMQHSLAGVVSSVRGATDSIATASAEVAAGAQDLSMRTEQTAANLEETASAMEQLTASVNLNAESAREANRLARDAAEVAQRGGNVVGEVVSTMGKISASSSRIGDIISVIDGIAFQTNILALNAAVEAARAGEQGRGFAVVAGEVRTLAQRSAEAAKEIKSLISISGENVENGAQLVERAGSTMSDIVASIQRVSGIVGEISHATHEQSSGISQIGLAITNLDQMTQQNAALVEQSAAAAASLQQQADQLSKSVAVFKLA</sequence>
<dbReference type="PANTHER" id="PTHR43531:SF14">
    <property type="entry name" value="METHYL-ACCEPTING CHEMOTAXIS PROTEIN I-RELATED"/>
    <property type="match status" value="1"/>
</dbReference>
<evidence type="ECO:0000256" key="4">
    <source>
        <dbReference type="SAM" id="Phobius"/>
    </source>
</evidence>
<evidence type="ECO:0000259" key="6">
    <source>
        <dbReference type="PROSITE" id="PS50885"/>
    </source>
</evidence>
<dbReference type="PRINTS" id="PR00260">
    <property type="entry name" value="CHEMTRNSDUCR"/>
</dbReference>
<reference evidence="7 8" key="1">
    <citation type="submission" date="2023-11" db="EMBL/GenBank/DDBJ databases">
        <title>Paucibacter sp. nov., isolated from fresh soil in Korea.</title>
        <authorList>
            <person name="Le N.T.T."/>
        </authorList>
    </citation>
    <scope>NUCLEOTIDE SEQUENCE [LARGE SCALE GENOMIC DNA]</scope>
    <source>
        <strain evidence="7 8">R3-3</strain>
    </source>
</reference>
<evidence type="ECO:0000313" key="7">
    <source>
        <dbReference type="EMBL" id="MDY0743822.1"/>
    </source>
</evidence>
<feature type="domain" description="Methyl-accepting transducer" evidence="5">
    <location>
        <begin position="273"/>
        <end position="502"/>
    </location>
</feature>
<keyword evidence="8" id="KW-1185">Reference proteome</keyword>
<dbReference type="PANTHER" id="PTHR43531">
    <property type="entry name" value="PROTEIN ICFG"/>
    <property type="match status" value="1"/>
</dbReference>
<dbReference type="EMBL" id="JAXCLA010000002">
    <property type="protein sequence ID" value="MDY0743822.1"/>
    <property type="molecule type" value="Genomic_DNA"/>
</dbReference>
<keyword evidence="4" id="KW-0472">Membrane</keyword>
<comment type="similarity">
    <text evidence="2">Belongs to the methyl-accepting chemotaxis (MCP) protein family.</text>
</comment>
<dbReference type="Pfam" id="PF12729">
    <property type="entry name" value="4HB_MCP_1"/>
    <property type="match status" value="1"/>
</dbReference>
<dbReference type="InterPro" id="IPR004089">
    <property type="entry name" value="MCPsignal_dom"/>
</dbReference>
<dbReference type="PROSITE" id="PS50111">
    <property type="entry name" value="CHEMOTAXIS_TRANSDUC_2"/>
    <property type="match status" value="1"/>
</dbReference>
<dbReference type="CDD" id="cd06225">
    <property type="entry name" value="HAMP"/>
    <property type="match status" value="1"/>
</dbReference>
<dbReference type="PROSITE" id="PS50885">
    <property type="entry name" value="HAMP"/>
    <property type="match status" value="1"/>
</dbReference>
<dbReference type="Pfam" id="PF00015">
    <property type="entry name" value="MCPsignal"/>
    <property type="match status" value="1"/>
</dbReference>
<dbReference type="InterPro" id="IPR051310">
    <property type="entry name" value="MCP_chemotaxis"/>
</dbReference>
<feature type="domain" description="HAMP" evidence="6">
    <location>
        <begin position="216"/>
        <end position="268"/>
    </location>
</feature>
<evidence type="ECO:0000259" key="5">
    <source>
        <dbReference type="PROSITE" id="PS50111"/>
    </source>
</evidence>
<gene>
    <name evidence="7" type="ORF">SNE35_04870</name>
</gene>
<evidence type="ECO:0000256" key="2">
    <source>
        <dbReference type="ARBA" id="ARBA00029447"/>
    </source>
</evidence>
<feature type="transmembrane region" description="Helical" evidence="4">
    <location>
        <begin position="12"/>
        <end position="33"/>
    </location>
</feature>
<keyword evidence="1" id="KW-0488">Methylation</keyword>
<dbReference type="InterPro" id="IPR024478">
    <property type="entry name" value="HlyB_4HB_MCP"/>
</dbReference>
<dbReference type="SMART" id="SM00304">
    <property type="entry name" value="HAMP"/>
    <property type="match status" value="1"/>
</dbReference>